<keyword evidence="2" id="KW-0732">Signal</keyword>
<protein>
    <submittedName>
        <fullName evidence="3">Uncharacterized protein</fullName>
    </submittedName>
</protein>
<gene>
    <name evidence="3" type="ORF">Lokhon_00172</name>
</gene>
<feature type="signal peptide" evidence="2">
    <location>
        <begin position="1"/>
        <end position="21"/>
    </location>
</feature>
<geneLocation type="plasmid" evidence="3 4">
    <name>pLokhon02</name>
</geneLocation>
<organism evidence="3 4">
    <name type="scientific">Limimaricola hongkongensis DSM 17492</name>
    <dbReference type="NCBI Taxonomy" id="1122180"/>
    <lineage>
        <taxon>Bacteria</taxon>
        <taxon>Pseudomonadati</taxon>
        <taxon>Pseudomonadota</taxon>
        <taxon>Alphaproteobacteria</taxon>
        <taxon>Rhodobacterales</taxon>
        <taxon>Paracoccaceae</taxon>
        <taxon>Limimaricola</taxon>
    </lineage>
</organism>
<comment type="caution">
    <text evidence="3">The sequence shown here is derived from an EMBL/GenBank/DDBJ whole genome shotgun (WGS) entry which is preliminary data.</text>
</comment>
<dbReference type="RefSeq" id="WP_017929810.1">
    <property type="nucleotide sequence ID" value="NZ_CM002676.1"/>
</dbReference>
<keyword evidence="1" id="KW-1133">Transmembrane helix</keyword>
<keyword evidence="4" id="KW-1185">Reference proteome</keyword>
<accession>A0A017H8B8</accession>
<keyword evidence="1" id="KW-0812">Transmembrane</keyword>
<sequence>MSKRLLVLATAAVMAAGSAQAGFLPPPPTQVPEIDITSGMAACAAILGAVALFWERRRRA</sequence>
<dbReference type="InterPro" id="IPR026422">
    <property type="entry name" value="VPEID-CTERM"/>
</dbReference>
<dbReference type="HOGENOM" id="CLU_2936104_0_0_5"/>
<evidence type="ECO:0000256" key="1">
    <source>
        <dbReference type="SAM" id="Phobius"/>
    </source>
</evidence>
<proteinExistence type="predicted"/>
<dbReference type="AlphaFoldDB" id="A0A017H8B8"/>
<reference evidence="3 4" key="1">
    <citation type="submission" date="2013-03" db="EMBL/GenBank/DDBJ databases">
        <authorList>
            <person name="Fiebig A."/>
            <person name="Goeker M."/>
            <person name="Klenk H.-P.P."/>
        </authorList>
    </citation>
    <scope>NUCLEOTIDE SEQUENCE [LARGE SCALE GENOMIC DNA]</scope>
    <source>
        <strain evidence="3 4">DSM 17492</strain>
        <plasmid evidence="3 4">pLokhon02</plasmid>
    </source>
</reference>
<evidence type="ECO:0000256" key="2">
    <source>
        <dbReference type="SAM" id="SignalP"/>
    </source>
</evidence>
<evidence type="ECO:0000313" key="4">
    <source>
        <dbReference type="Proteomes" id="UP000025047"/>
    </source>
</evidence>
<name>A0A017H8B8_9RHOB</name>
<keyword evidence="1" id="KW-0472">Membrane</keyword>
<dbReference type="NCBIfam" id="TIGR04161">
    <property type="entry name" value="VPEID-CTERM"/>
    <property type="match status" value="1"/>
</dbReference>
<evidence type="ECO:0000313" key="3">
    <source>
        <dbReference type="EMBL" id="EYD70418.1"/>
    </source>
</evidence>
<feature type="transmembrane region" description="Helical" evidence="1">
    <location>
        <begin position="37"/>
        <end position="54"/>
    </location>
</feature>
<dbReference type="PATRIC" id="fig|1122180.6.peg.177"/>
<keyword evidence="3" id="KW-0614">Plasmid</keyword>
<feature type="chain" id="PRO_5001495668" evidence="2">
    <location>
        <begin position="22"/>
        <end position="60"/>
    </location>
</feature>
<dbReference type="EMBL" id="APGJ01000010">
    <property type="protein sequence ID" value="EYD70418.1"/>
    <property type="molecule type" value="Genomic_DNA"/>
</dbReference>
<dbReference type="Proteomes" id="UP000025047">
    <property type="component" value="Plasmid pLokhon02"/>
</dbReference>